<dbReference type="Gene3D" id="3.40.120.10">
    <property type="entry name" value="Alpha-D-Glucose-1,6-Bisphosphate, subunit A, domain 3"/>
    <property type="match status" value="3"/>
</dbReference>
<dbReference type="GO" id="GO:0009252">
    <property type="term" value="P:peptidoglycan biosynthetic process"/>
    <property type="evidence" value="ECO:0007669"/>
    <property type="project" value="TreeGrafter"/>
</dbReference>
<feature type="domain" description="Alpha-D-phosphohexomutase C-terminal" evidence="8">
    <location>
        <begin position="405"/>
        <end position="455"/>
    </location>
</feature>
<feature type="domain" description="Alpha-D-phosphohexomutase alpha/beta/alpha" evidence="10">
    <location>
        <begin position="162"/>
        <end position="262"/>
    </location>
</feature>
<dbReference type="PANTHER" id="PTHR42946">
    <property type="entry name" value="PHOSPHOHEXOSE MUTASE"/>
    <property type="match status" value="1"/>
</dbReference>
<dbReference type="GO" id="GO:0000287">
    <property type="term" value="F:magnesium ion binding"/>
    <property type="evidence" value="ECO:0007669"/>
    <property type="project" value="InterPro"/>
</dbReference>
<dbReference type="Pfam" id="PF02880">
    <property type="entry name" value="PGM_PMM_III"/>
    <property type="match status" value="1"/>
</dbReference>
<feature type="domain" description="Alpha-D-phosphohexomutase alpha/beta/alpha" evidence="9">
    <location>
        <begin position="7"/>
        <end position="130"/>
    </location>
</feature>
<evidence type="ECO:0000256" key="5">
    <source>
        <dbReference type="ARBA" id="ARBA00022842"/>
    </source>
</evidence>
<dbReference type="GO" id="GO:0008966">
    <property type="term" value="F:phosphoglucosamine mutase activity"/>
    <property type="evidence" value="ECO:0007669"/>
    <property type="project" value="UniProtKB-EC"/>
</dbReference>
<dbReference type="GO" id="GO:0005829">
    <property type="term" value="C:cytosol"/>
    <property type="evidence" value="ECO:0007669"/>
    <property type="project" value="TreeGrafter"/>
</dbReference>
<dbReference type="Proteomes" id="UP000309544">
    <property type="component" value="Unassembled WGS sequence"/>
</dbReference>
<protein>
    <submittedName>
        <fullName evidence="12">Phosphoglucosamine mutase</fullName>
        <ecNumber evidence="12">5.4.2.10</ecNumber>
    </submittedName>
</protein>
<feature type="domain" description="Alpha-D-phosphohexomutase alpha/beta/alpha" evidence="11">
    <location>
        <begin position="269"/>
        <end position="359"/>
    </location>
</feature>
<comment type="similarity">
    <text evidence="2 7">Belongs to the phosphohexose mutase family.</text>
</comment>
<proteinExistence type="inferred from homology"/>
<dbReference type="InterPro" id="IPR050060">
    <property type="entry name" value="Phosphoglucosamine_mutase"/>
</dbReference>
<evidence type="ECO:0000256" key="2">
    <source>
        <dbReference type="ARBA" id="ARBA00010231"/>
    </source>
</evidence>
<dbReference type="PROSITE" id="PS00710">
    <property type="entry name" value="PGM_PMM"/>
    <property type="match status" value="1"/>
</dbReference>
<evidence type="ECO:0000313" key="13">
    <source>
        <dbReference type="Proteomes" id="UP000309544"/>
    </source>
</evidence>
<evidence type="ECO:0000313" key="12">
    <source>
        <dbReference type="EMBL" id="TNJ36633.1"/>
    </source>
</evidence>
<evidence type="ECO:0000256" key="6">
    <source>
        <dbReference type="ARBA" id="ARBA00023235"/>
    </source>
</evidence>
<sequence>MSLMVSVSGVRGIVGESLTPRVLSSFSQAFATWIRGRMQGVEGAPVVVVGRDTRPTGAVISQLVCSTLALCGCQVVDLGIATTPTVELAVTGEEAQGGIIITASHNPLEWNALKLLNQQGEFLDEVELEELLCVLREEKYALARWDGVGTITGNSSYDAEHIRQVLGLSCVDRSVIERQGFRVLVDAVEGAGSFIVPELCRALGIDAVETVACGGTGIFPRNPEPVAENLMATIEAMQERSCDFAIVVDPDVDRLALICEDGSLFGEEYTLVVCADFYLQHRPGTVVNNLSSSRALHDIAMRHGQQCLSAKVGEANVTALMKSANAVIGGEGNGGVILPELHYGRDALAGIGLFVQAFAAWRERSAGEKCLSAFRSEYPLYVMIKRKVRFDAGRENLDLVFHEIADAHPDAHANMQDGLKLDFEDSWVHMRSSNTEPILRIYIEAPTAEEAERLAGLFCAELEERIEEAEG</sequence>
<dbReference type="GO" id="GO:0006048">
    <property type="term" value="P:UDP-N-acetylglucosamine biosynthetic process"/>
    <property type="evidence" value="ECO:0007669"/>
    <property type="project" value="TreeGrafter"/>
</dbReference>
<dbReference type="GO" id="GO:0004615">
    <property type="term" value="F:phosphomannomutase activity"/>
    <property type="evidence" value="ECO:0007669"/>
    <property type="project" value="TreeGrafter"/>
</dbReference>
<evidence type="ECO:0000256" key="4">
    <source>
        <dbReference type="ARBA" id="ARBA00022723"/>
    </source>
</evidence>
<dbReference type="InterPro" id="IPR024086">
    <property type="entry name" value="GlmM_arc-type"/>
</dbReference>
<dbReference type="PRINTS" id="PR00509">
    <property type="entry name" value="PGMPMM"/>
</dbReference>
<accession>A0A5C4RZB5</accession>
<evidence type="ECO:0000256" key="1">
    <source>
        <dbReference type="ARBA" id="ARBA00001946"/>
    </source>
</evidence>
<dbReference type="InterPro" id="IPR005845">
    <property type="entry name" value="A-D-PHexomutase_a/b/a-II"/>
</dbReference>
<gene>
    <name evidence="12" type="primary">glmM</name>
    <name evidence="12" type="ORF">FGF68_06080</name>
</gene>
<evidence type="ECO:0000256" key="7">
    <source>
        <dbReference type="RuleBase" id="RU004326"/>
    </source>
</evidence>
<keyword evidence="5 7" id="KW-0460">Magnesium</keyword>
<evidence type="ECO:0000259" key="11">
    <source>
        <dbReference type="Pfam" id="PF02880"/>
    </source>
</evidence>
<dbReference type="InterPro" id="IPR016066">
    <property type="entry name" value="A-D-PHexomutase_CS"/>
</dbReference>
<dbReference type="InterPro" id="IPR005846">
    <property type="entry name" value="A-D-PHexomutase_a/b/a-III"/>
</dbReference>
<name>A0A5C4RZB5_PROVB</name>
<comment type="cofactor">
    <cofactor evidence="1">
        <name>Mg(2+)</name>
        <dbReference type="ChEBI" id="CHEBI:18420"/>
    </cofactor>
</comment>
<comment type="caution">
    <text evidence="12">The sequence shown here is derived from an EMBL/GenBank/DDBJ whole genome shotgun (WGS) entry which is preliminary data.</text>
</comment>
<keyword evidence="4 7" id="KW-0479">Metal-binding</keyword>
<dbReference type="AlphaFoldDB" id="A0A5C4RZB5"/>
<evidence type="ECO:0000259" key="8">
    <source>
        <dbReference type="Pfam" id="PF00408"/>
    </source>
</evidence>
<dbReference type="InterPro" id="IPR005841">
    <property type="entry name" value="Alpha-D-phosphohexomutase_SF"/>
</dbReference>
<dbReference type="SUPFAM" id="SSF53738">
    <property type="entry name" value="Phosphoglucomutase, first 3 domains"/>
    <property type="match status" value="3"/>
</dbReference>
<dbReference type="NCBIfam" id="TIGR03990">
    <property type="entry name" value="Arch_GlmM"/>
    <property type="match status" value="1"/>
</dbReference>
<evidence type="ECO:0000256" key="3">
    <source>
        <dbReference type="ARBA" id="ARBA00022553"/>
    </source>
</evidence>
<dbReference type="Pfam" id="PF02878">
    <property type="entry name" value="PGM_PMM_I"/>
    <property type="match status" value="1"/>
</dbReference>
<dbReference type="Gene3D" id="3.30.310.50">
    <property type="entry name" value="Alpha-D-phosphohexomutase, C-terminal domain"/>
    <property type="match status" value="1"/>
</dbReference>
<dbReference type="GO" id="GO:0005975">
    <property type="term" value="P:carbohydrate metabolic process"/>
    <property type="evidence" value="ECO:0007669"/>
    <property type="project" value="InterPro"/>
</dbReference>
<keyword evidence="6 12" id="KW-0413">Isomerase</keyword>
<dbReference type="InterPro" id="IPR036900">
    <property type="entry name" value="A-D-PHexomutase_C_sf"/>
</dbReference>
<dbReference type="RefSeq" id="WP_139626565.1">
    <property type="nucleotide sequence ID" value="NZ_VDCI01000004.1"/>
</dbReference>
<keyword evidence="13" id="KW-1185">Reference proteome</keyword>
<evidence type="ECO:0000259" key="9">
    <source>
        <dbReference type="Pfam" id="PF02878"/>
    </source>
</evidence>
<organism evidence="12 13">
    <name type="scientific">Prosthecochloris vibrioformis</name>
    <name type="common">Chlorobium vibrioforme</name>
    <dbReference type="NCBI Taxonomy" id="1098"/>
    <lineage>
        <taxon>Bacteria</taxon>
        <taxon>Pseudomonadati</taxon>
        <taxon>Chlorobiota</taxon>
        <taxon>Chlorobiia</taxon>
        <taxon>Chlorobiales</taxon>
        <taxon>Chlorobiaceae</taxon>
        <taxon>Prosthecochloris</taxon>
    </lineage>
</organism>
<dbReference type="EMBL" id="VDCI01000004">
    <property type="protein sequence ID" value="TNJ36633.1"/>
    <property type="molecule type" value="Genomic_DNA"/>
</dbReference>
<dbReference type="EC" id="5.4.2.10" evidence="12"/>
<dbReference type="SUPFAM" id="SSF55957">
    <property type="entry name" value="Phosphoglucomutase, C-terminal domain"/>
    <property type="match status" value="1"/>
</dbReference>
<keyword evidence="3" id="KW-0597">Phosphoprotein</keyword>
<dbReference type="InterPro" id="IPR016055">
    <property type="entry name" value="A-D-PHexomutase_a/b/a-I/II/III"/>
</dbReference>
<dbReference type="InterPro" id="IPR005844">
    <property type="entry name" value="A-D-PHexomutase_a/b/a-I"/>
</dbReference>
<dbReference type="InterPro" id="IPR005843">
    <property type="entry name" value="A-D-PHexomutase_C"/>
</dbReference>
<evidence type="ECO:0000259" key="10">
    <source>
        <dbReference type="Pfam" id="PF02879"/>
    </source>
</evidence>
<dbReference type="Pfam" id="PF02879">
    <property type="entry name" value="PGM_PMM_II"/>
    <property type="match status" value="1"/>
</dbReference>
<dbReference type="PANTHER" id="PTHR42946:SF1">
    <property type="entry name" value="PHOSPHOGLUCOMUTASE (ALPHA-D-GLUCOSE-1,6-BISPHOSPHATE-DEPENDENT)"/>
    <property type="match status" value="1"/>
</dbReference>
<dbReference type="Pfam" id="PF00408">
    <property type="entry name" value="PGM_PMM_IV"/>
    <property type="match status" value="1"/>
</dbReference>
<reference evidence="12 13" key="1">
    <citation type="submission" date="2019-05" db="EMBL/GenBank/DDBJ databases">
        <title>Draft Whole-Genome sequence of the green sulfur bacterium Prosthecochloris vibrioformis DSM 260.</title>
        <authorList>
            <person name="Meyer T.E."/>
            <person name="Kyndt J.A."/>
        </authorList>
    </citation>
    <scope>NUCLEOTIDE SEQUENCE [LARGE SCALE GENOMIC DNA]</scope>
    <source>
        <strain evidence="12 13">DSM 260</strain>
    </source>
</reference>